<dbReference type="STRING" id="1590841.A0A2R6PAZ4"/>
<dbReference type="Proteomes" id="UP000241394">
    <property type="component" value="Chromosome LG27"/>
</dbReference>
<evidence type="ECO:0000313" key="2">
    <source>
        <dbReference type="EMBL" id="PSR88194.1"/>
    </source>
</evidence>
<feature type="compositionally biased region" description="Polar residues" evidence="1">
    <location>
        <begin position="396"/>
        <end position="416"/>
    </location>
</feature>
<feature type="compositionally biased region" description="Basic and acidic residues" evidence="1">
    <location>
        <begin position="368"/>
        <end position="394"/>
    </location>
</feature>
<organism evidence="2 3">
    <name type="scientific">Actinidia chinensis var. chinensis</name>
    <name type="common">Chinese soft-hair kiwi</name>
    <dbReference type="NCBI Taxonomy" id="1590841"/>
    <lineage>
        <taxon>Eukaryota</taxon>
        <taxon>Viridiplantae</taxon>
        <taxon>Streptophyta</taxon>
        <taxon>Embryophyta</taxon>
        <taxon>Tracheophyta</taxon>
        <taxon>Spermatophyta</taxon>
        <taxon>Magnoliopsida</taxon>
        <taxon>eudicotyledons</taxon>
        <taxon>Gunneridae</taxon>
        <taxon>Pentapetalae</taxon>
        <taxon>asterids</taxon>
        <taxon>Ericales</taxon>
        <taxon>Actinidiaceae</taxon>
        <taxon>Actinidia</taxon>
    </lineage>
</organism>
<reference evidence="2 3" key="1">
    <citation type="submission" date="2017-07" db="EMBL/GenBank/DDBJ databases">
        <title>An improved, manually edited Actinidia chinensis var. chinensis (kiwifruit) genome highlights the challenges associated with draft genomes and gene prediction in plants.</title>
        <authorList>
            <person name="Pilkington S."/>
            <person name="Crowhurst R."/>
            <person name="Hilario E."/>
            <person name="Nardozza S."/>
            <person name="Fraser L."/>
            <person name="Peng Y."/>
            <person name="Gunaseelan K."/>
            <person name="Simpson R."/>
            <person name="Tahir J."/>
            <person name="Deroles S."/>
            <person name="Templeton K."/>
            <person name="Luo Z."/>
            <person name="Davy M."/>
            <person name="Cheng C."/>
            <person name="Mcneilage M."/>
            <person name="Scaglione D."/>
            <person name="Liu Y."/>
            <person name="Zhang Q."/>
            <person name="Datson P."/>
            <person name="De Silva N."/>
            <person name="Gardiner S."/>
            <person name="Bassett H."/>
            <person name="Chagne D."/>
            <person name="Mccallum J."/>
            <person name="Dzierzon H."/>
            <person name="Deng C."/>
            <person name="Wang Y.-Y."/>
            <person name="Barron N."/>
            <person name="Manako K."/>
            <person name="Bowen J."/>
            <person name="Foster T."/>
            <person name="Erridge Z."/>
            <person name="Tiffin H."/>
            <person name="Waite C."/>
            <person name="Davies K."/>
            <person name="Grierson E."/>
            <person name="Laing W."/>
            <person name="Kirk R."/>
            <person name="Chen X."/>
            <person name="Wood M."/>
            <person name="Montefiori M."/>
            <person name="Brummell D."/>
            <person name="Schwinn K."/>
            <person name="Catanach A."/>
            <person name="Fullerton C."/>
            <person name="Li D."/>
            <person name="Meiyalaghan S."/>
            <person name="Nieuwenhuizen N."/>
            <person name="Read N."/>
            <person name="Prakash R."/>
            <person name="Hunter D."/>
            <person name="Zhang H."/>
            <person name="Mckenzie M."/>
            <person name="Knabel M."/>
            <person name="Harris A."/>
            <person name="Allan A."/>
            <person name="Chen A."/>
            <person name="Janssen B."/>
            <person name="Plunkett B."/>
            <person name="Dwamena C."/>
            <person name="Voogd C."/>
            <person name="Leif D."/>
            <person name="Lafferty D."/>
            <person name="Souleyre E."/>
            <person name="Varkonyi-Gasic E."/>
            <person name="Gambi F."/>
            <person name="Hanley J."/>
            <person name="Yao J.-L."/>
            <person name="Cheung J."/>
            <person name="David K."/>
            <person name="Warren B."/>
            <person name="Marsh K."/>
            <person name="Snowden K."/>
            <person name="Lin-Wang K."/>
            <person name="Brian L."/>
            <person name="Martinez-Sanchez M."/>
            <person name="Wang M."/>
            <person name="Ileperuma N."/>
            <person name="Macnee N."/>
            <person name="Campin R."/>
            <person name="Mcatee P."/>
            <person name="Drummond R."/>
            <person name="Espley R."/>
            <person name="Ireland H."/>
            <person name="Wu R."/>
            <person name="Atkinson R."/>
            <person name="Karunairetnam S."/>
            <person name="Bulley S."/>
            <person name="Chunkath S."/>
            <person name="Hanley Z."/>
            <person name="Storey R."/>
            <person name="Thrimawithana A."/>
            <person name="Thomson S."/>
            <person name="David C."/>
            <person name="Testolin R."/>
        </authorList>
    </citation>
    <scope>NUCLEOTIDE SEQUENCE [LARGE SCALE GENOMIC DNA]</scope>
    <source>
        <strain evidence="3">cv. Red5</strain>
        <tissue evidence="2">Young leaf</tissue>
    </source>
</reference>
<protein>
    <submittedName>
        <fullName evidence="2">Protein BREAKING OF ASYMMETRY IN THE STOMATAL LINEAGE like</fullName>
    </submittedName>
</protein>
<dbReference type="InParanoid" id="A0A2R6PAZ4"/>
<accession>A0A2R6PAZ4</accession>
<comment type="caution">
    <text evidence="2">The sequence shown here is derived from an EMBL/GenBank/DDBJ whole genome shotgun (WGS) entry which is preliminary data.</text>
</comment>
<dbReference type="AlphaFoldDB" id="A0A2R6PAZ4"/>
<feature type="region of interest" description="Disordered" evidence="1">
    <location>
        <begin position="368"/>
        <end position="416"/>
    </location>
</feature>
<dbReference type="OrthoDB" id="1911032at2759"/>
<dbReference type="Gramene" id="PSR88194">
    <property type="protein sequence ID" value="PSR88194"/>
    <property type="gene ID" value="CEY00_Acc31224"/>
</dbReference>
<dbReference type="InterPro" id="IPR040378">
    <property type="entry name" value="BASL"/>
</dbReference>
<evidence type="ECO:0000313" key="3">
    <source>
        <dbReference type="Proteomes" id="UP000241394"/>
    </source>
</evidence>
<gene>
    <name evidence="2" type="ORF">CEY00_Acc31224</name>
</gene>
<reference evidence="3" key="2">
    <citation type="journal article" date="2018" name="BMC Genomics">
        <title>A manually annotated Actinidia chinensis var. chinensis (kiwifruit) genome highlights the challenges associated with draft genomes and gene prediction in plants.</title>
        <authorList>
            <person name="Pilkington S.M."/>
            <person name="Crowhurst R."/>
            <person name="Hilario E."/>
            <person name="Nardozza S."/>
            <person name="Fraser L."/>
            <person name="Peng Y."/>
            <person name="Gunaseelan K."/>
            <person name="Simpson R."/>
            <person name="Tahir J."/>
            <person name="Deroles S.C."/>
            <person name="Templeton K."/>
            <person name="Luo Z."/>
            <person name="Davy M."/>
            <person name="Cheng C."/>
            <person name="McNeilage M."/>
            <person name="Scaglione D."/>
            <person name="Liu Y."/>
            <person name="Zhang Q."/>
            <person name="Datson P."/>
            <person name="De Silva N."/>
            <person name="Gardiner S.E."/>
            <person name="Bassett H."/>
            <person name="Chagne D."/>
            <person name="McCallum J."/>
            <person name="Dzierzon H."/>
            <person name="Deng C."/>
            <person name="Wang Y.Y."/>
            <person name="Barron L."/>
            <person name="Manako K."/>
            <person name="Bowen J."/>
            <person name="Foster T.M."/>
            <person name="Erridge Z.A."/>
            <person name="Tiffin H."/>
            <person name="Waite C.N."/>
            <person name="Davies K.M."/>
            <person name="Grierson E.P."/>
            <person name="Laing W.A."/>
            <person name="Kirk R."/>
            <person name="Chen X."/>
            <person name="Wood M."/>
            <person name="Montefiori M."/>
            <person name="Brummell D.A."/>
            <person name="Schwinn K.E."/>
            <person name="Catanach A."/>
            <person name="Fullerton C."/>
            <person name="Li D."/>
            <person name="Meiyalaghan S."/>
            <person name="Nieuwenhuizen N."/>
            <person name="Read N."/>
            <person name="Prakash R."/>
            <person name="Hunter D."/>
            <person name="Zhang H."/>
            <person name="McKenzie M."/>
            <person name="Knabel M."/>
            <person name="Harris A."/>
            <person name="Allan A.C."/>
            <person name="Gleave A."/>
            <person name="Chen A."/>
            <person name="Janssen B.J."/>
            <person name="Plunkett B."/>
            <person name="Ampomah-Dwamena C."/>
            <person name="Voogd C."/>
            <person name="Leif D."/>
            <person name="Lafferty D."/>
            <person name="Souleyre E.J.F."/>
            <person name="Varkonyi-Gasic E."/>
            <person name="Gambi F."/>
            <person name="Hanley J."/>
            <person name="Yao J.L."/>
            <person name="Cheung J."/>
            <person name="David K.M."/>
            <person name="Warren B."/>
            <person name="Marsh K."/>
            <person name="Snowden K.C."/>
            <person name="Lin-Wang K."/>
            <person name="Brian L."/>
            <person name="Martinez-Sanchez M."/>
            <person name="Wang M."/>
            <person name="Ileperuma N."/>
            <person name="Macnee N."/>
            <person name="Campin R."/>
            <person name="McAtee P."/>
            <person name="Drummond R.S.M."/>
            <person name="Espley R.V."/>
            <person name="Ireland H.S."/>
            <person name="Wu R."/>
            <person name="Atkinson R.G."/>
            <person name="Karunairetnam S."/>
            <person name="Bulley S."/>
            <person name="Chunkath S."/>
            <person name="Hanley Z."/>
            <person name="Storey R."/>
            <person name="Thrimawithana A.H."/>
            <person name="Thomson S."/>
            <person name="David C."/>
            <person name="Testolin R."/>
            <person name="Huang H."/>
            <person name="Hellens R.P."/>
            <person name="Schaffer R.J."/>
        </authorList>
    </citation>
    <scope>NUCLEOTIDE SEQUENCE [LARGE SCALE GENOMIC DNA]</scope>
    <source>
        <strain evidence="3">cv. Red5</strain>
    </source>
</reference>
<dbReference type="OMA" id="PHEPCNI"/>
<evidence type="ECO:0000256" key="1">
    <source>
        <dbReference type="SAM" id="MobiDB-lite"/>
    </source>
</evidence>
<proteinExistence type="predicted"/>
<name>A0A2R6PAZ4_ACTCC</name>
<dbReference type="FunCoup" id="A0A2R6PAZ4">
    <property type="interactions" value="1255"/>
</dbReference>
<sequence>MFASQLLQILQTIPAIINPGNCAFDAAMLEAIMKKNQNGALCDVNNHNDTAAWLASDINDKDGYFNTPELECTMVVEDVAPSTVSSIKTKLLERDRDLYTDKNSSEIDVIDENEFRKIELLKKDTDLYTDKSVMESELPELMVCYKNNTFHVVKDICIDEGLPSKDKILIECENGKGLHTILHSNGNKNGGMTVEEIELLSPDGSKSSSDDDYHEVDSYECGTEGKVAMELLVLDASKSSDSDLDDDIGNNSRSLVLVEAGEANCNEKDKIADDGSSEKSVTNCMPSSLVFVKQNSLKSLLKAPACGGNEVAQQSAQVPCSRPLCDNPAAVSAPELSNRSNLVNNLSYNSKVESATITFDFNSSKSEAIRRDEGPDVVHHEQPFKINSEPRHENGFSGSLEATTNEAQHGQGESSFSMAGSVPGLINYSGSIPNSGSVSLRSDSSATSTRSFAFPVLQAEWNSSPVRMAKADRRHYRRHKCWRHCLLCCRF</sequence>
<dbReference type="GO" id="GO:0009786">
    <property type="term" value="P:regulation of asymmetric cell division"/>
    <property type="evidence" value="ECO:0007669"/>
    <property type="project" value="InterPro"/>
</dbReference>
<dbReference type="PANTHER" id="PTHR33914:SF2">
    <property type="entry name" value="OS02G0582100 PROTEIN"/>
    <property type="match status" value="1"/>
</dbReference>
<dbReference type="PANTHER" id="PTHR33914">
    <property type="entry name" value="18S PRE-RIBOSOMAL ASSEMBLY PROTEIN GAR2-LIKE PROTEIN"/>
    <property type="match status" value="1"/>
</dbReference>
<dbReference type="EMBL" id="NKQK01000027">
    <property type="protein sequence ID" value="PSR88194.1"/>
    <property type="molecule type" value="Genomic_DNA"/>
</dbReference>
<keyword evidence="3" id="KW-1185">Reference proteome</keyword>